<comment type="caution">
    <text evidence="1">The sequence shown here is derived from an EMBL/GenBank/DDBJ whole genome shotgun (WGS) entry which is preliminary data.</text>
</comment>
<organism evidence="1 2">
    <name type="scientific">Rhizobium tropici</name>
    <dbReference type="NCBI Taxonomy" id="398"/>
    <lineage>
        <taxon>Bacteria</taxon>
        <taxon>Pseudomonadati</taxon>
        <taxon>Pseudomonadota</taxon>
        <taxon>Alphaproteobacteria</taxon>
        <taxon>Hyphomicrobiales</taxon>
        <taxon>Rhizobiaceae</taxon>
        <taxon>Rhizobium/Agrobacterium group</taxon>
        <taxon>Rhizobium</taxon>
    </lineage>
</organism>
<protein>
    <recommendedName>
        <fullName evidence="3">DUF596 domain-containing protein</fullName>
    </recommendedName>
</protein>
<dbReference type="RefSeq" id="WP_112345167.1">
    <property type="nucleotide sequence ID" value="NZ_QMKK01000054.1"/>
</dbReference>
<evidence type="ECO:0000313" key="1">
    <source>
        <dbReference type="EMBL" id="RAX38678.1"/>
    </source>
</evidence>
<dbReference type="AlphaFoldDB" id="A0A329Y6G0"/>
<dbReference type="EMBL" id="QMKK01000054">
    <property type="protein sequence ID" value="RAX38678.1"/>
    <property type="molecule type" value="Genomic_DNA"/>
</dbReference>
<dbReference type="InterPro" id="IPR023138">
    <property type="entry name" value="NMB0513-like_sf"/>
</dbReference>
<dbReference type="InterPro" id="IPR007670">
    <property type="entry name" value="DUF596"/>
</dbReference>
<dbReference type="Pfam" id="PF04591">
    <property type="entry name" value="DUF596"/>
    <property type="match status" value="1"/>
</dbReference>
<reference evidence="1 2" key="1">
    <citation type="submission" date="2018-06" db="EMBL/GenBank/DDBJ databases">
        <title>Whole Genome Sequence of an efficient microsymbiont, Rhizobium tropici.</title>
        <authorList>
            <person name="Srinivasan R."/>
            <person name="Singh H.V."/>
            <person name="Srivastava R."/>
            <person name="Kumari B."/>
            <person name="Radhakrishna A."/>
        </authorList>
    </citation>
    <scope>NUCLEOTIDE SEQUENCE [LARGE SCALE GENOMIC DNA]</scope>
    <source>
        <strain evidence="1 2">IGFRI Rhizo-19</strain>
    </source>
</reference>
<dbReference type="Gene3D" id="1.10.3510.10">
    <property type="entry name" value="NMB0513-like"/>
    <property type="match status" value="1"/>
</dbReference>
<name>A0A329Y6G0_RHITR</name>
<proteinExistence type="predicted"/>
<dbReference type="OrthoDB" id="5678714at2"/>
<evidence type="ECO:0000313" key="2">
    <source>
        <dbReference type="Proteomes" id="UP000251205"/>
    </source>
</evidence>
<gene>
    <name evidence="1" type="ORF">DQ393_29300</name>
</gene>
<dbReference type="SUPFAM" id="SSF160472">
    <property type="entry name" value="NMB0513-like"/>
    <property type="match status" value="1"/>
</dbReference>
<dbReference type="Proteomes" id="UP000251205">
    <property type="component" value="Unassembled WGS sequence"/>
</dbReference>
<sequence>MKKQWEEIVELSEFWAFNGLWMFIRDEYKNFSEARKVFLGIVEELLAHGRIKLSKRGALLESSVIEQISLLEQALPVDRREMVFGSAAASSSLPGQIEDFDQMAEDAKIAEESLWFFREECPAGVVWIRDDGSEEWT</sequence>
<evidence type="ECO:0008006" key="3">
    <source>
        <dbReference type="Google" id="ProtNLM"/>
    </source>
</evidence>
<accession>A0A329Y6G0</accession>